<accession>A0A174ZAD5</accession>
<organism evidence="1 2">
    <name type="scientific">[Eubacterium] siraeum</name>
    <dbReference type="NCBI Taxonomy" id="39492"/>
    <lineage>
        <taxon>Bacteria</taxon>
        <taxon>Bacillati</taxon>
        <taxon>Bacillota</taxon>
        <taxon>Clostridia</taxon>
        <taxon>Eubacteriales</taxon>
        <taxon>Oscillospiraceae</taxon>
        <taxon>Oscillospiraceae incertae sedis</taxon>
    </lineage>
</organism>
<name>A0A174ZAD5_9FIRM</name>
<evidence type="ECO:0008006" key="3">
    <source>
        <dbReference type="Google" id="ProtNLM"/>
    </source>
</evidence>
<proteinExistence type="predicted"/>
<gene>
    <name evidence="1" type="ORF">ERS852540_00838</name>
</gene>
<evidence type="ECO:0000313" key="2">
    <source>
        <dbReference type="Proteomes" id="UP000095662"/>
    </source>
</evidence>
<sequence length="152" mass="17192">MLCIIFGEIPEDMEKKYVYNTSMYFDNTYLDSWLTDDLSVKMIKSVDKAVVLSPNAVDSKALGVIPVTKISGGLKTLLLLRHDDTKIFNASTCGDNCAKWILRIAKESKKDIVINLRHVMDFGDKPFEIKILNNGKTVHNIQEYVMNAGLYL</sequence>
<dbReference type="Proteomes" id="UP000095662">
    <property type="component" value="Unassembled WGS sequence"/>
</dbReference>
<dbReference type="InterPro" id="IPR032360">
    <property type="entry name" value="DUF4869"/>
</dbReference>
<dbReference type="Pfam" id="PF16163">
    <property type="entry name" value="DUF4869"/>
    <property type="match status" value="1"/>
</dbReference>
<reference evidence="1 2" key="1">
    <citation type="submission" date="2015-09" db="EMBL/GenBank/DDBJ databases">
        <authorList>
            <consortium name="Pathogen Informatics"/>
        </authorList>
    </citation>
    <scope>NUCLEOTIDE SEQUENCE [LARGE SCALE GENOMIC DNA]</scope>
    <source>
        <strain evidence="1 2">2789STDY5834928</strain>
    </source>
</reference>
<protein>
    <recommendedName>
        <fullName evidence="3">DUF4869 domain-containing protein</fullName>
    </recommendedName>
</protein>
<dbReference type="EMBL" id="CZBY01000005">
    <property type="protein sequence ID" value="CUQ84263.1"/>
    <property type="molecule type" value="Genomic_DNA"/>
</dbReference>
<dbReference type="STRING" id="39492.ERS852540_00838"/>
<evidence type="ECO:0000313" key="1">
    <source>
        <dbReference type="EMBL" id="CUQ84263.1"/>
    </source>
</evidence>
<dbReference type="OrthoDB" id="3183892at2"/>
<dbReference type="AlphaFoldDB" id="A0A174ZAD5"/>